<evidence type="ECO:0000313" key="3">
    <source>
        <dbReference type="Proteomes" id="UP000447434"/>
    </source>
</evidence>
<gene>
    <name evidence="2" type="ORF">Lalb_Chr07g0193771</name>
</gene>
<proteinExistence type="predicted"/>
<keyword evidence="2" id="KW-0548">Nucleotidyltransferase</keyword>
<evidence type="ECO:0000313" key="2">
    <source>
        <dbReference type="EMBL" id="KAE9611066.1"/>
    </source>
</evidence>
<reference evidence="3" key="1">
    <citation type="journal article" date="2020" name="Nat. Commun.">
        <title>Genome sequence of the cluster root forming white lupin.</title>
        <authorList>
            <person name="Hufnagel B."/>
            <person name="Marques A."/>
            <person name="Soriano A."/>
            <person name="Marques L."/>
            <person name="Divol F."/>
            <person name="Doumas P."/>
            <person name="Sallet E."/>
            <person name="Mancinotti D."/>
            <person name="Carrere S."/>
            <person name="Marande W."/>
            <person name="Arribat S."/>
            <person name="Keller J."/>
            <person name="Huneau C."/>
            <person name="Blein T."/>
            <person name="Aime D."/>
            <person name="Laguerre M."/>
            <person name="Taylor J."/>
            <person name="Schubert V."/>
            <person name="Nelson M."/>
            <person name="Geu-Flores F."/>
            <person name="Crespi M."/>
            <person name="Gallardo-Guerrero K."/>
            <person name="Delaux P.-M."/>
            <person name="Salse J."/>
            <person name="Berges H."/>
            <person name="Guyot R."/>
            <person name="Gouzy J."/>
            <person name="Peret B."/>
        </authorList>
    </citation>
    <scope>NUCLEOTIDE SEQUENCE [LARGE SCALE GENOMIC DNA]</scope>
    <source>
        <strain evidence="3">cv. Amiga</strain>
    </source>
</reference>
<sequence>MDSRCDNSLFIHTSTTYKLFVLVYVDGIIVTRSSSIHVHKVIDALSSAFALKKLGKLDYFLGIEVKHLANGSVLKSQSKYIKDPLDRAHMGLAKSVTAPMISNCKLSKVGDDVVSDPTFYRSIVGALQYATVTRPGI</sequence>
<dbReference type="OrthoDB" id="1426677at2759"/>
<dbReference type="InterPro" id="IPR013103">
    <property type="entry name" value="RVT_2"/>
</dbReference>
<keyword evidence="2" id="KW-0695">RNA-directed DNA polymerase</keyword>
<dbReference type="InterPro" id="IPR043502">
    <property type="entry name" value="DNA/RNA_pol_sf"/>
</dbReference>
<organism evidence="2 3">
    <name type="scientific">Lupinus albus</name>
    <name type="common">White lupine</name>
    <name type="synonym">Lupinus termis</name>
    <dbReference type="NCBI Taxonomy" id="3870"/>
    <lineage>
        <taxon>Eukaryota</taxon>
        <taxon>Viridiplantae</taxon>
        <taxon>Streptophyta</taxon>
        <taxon>Embryophyta</taxon>
        <taxon>Tracheophyta</taxon>
        <taxon>Spermatophyta</taxon>
        <taxon>Magnoliopsida</taxon>
        <taxon>eudicotyledons</taxon>
        <taxon>Gunneridae</taxon>
        <taxon>Pentapetalae</taxon>
        <taxon>rosids</taxon>
        <taxon>fabids</taxon>
        <taxon>Fabales</taxon>
        <taxon>Fabaceae</taxon>
        <taxon>Papilionoideae</taxon>
        <taxon>50 kb inversion clade</taxon>
        <taxon>genistoids sensu lato</taxon>
        <taxon>core genistoids</taxon>
        <taxon>Genisteae</taxon>
        <taxon>Lupinus</taxon>
    </lineage>
</organism>
<keyword evidence="2" id="KW-0808">Transferase</keyword>
<dbReference type="GO" id="GO:0003964">
    <property type="term" value="F:RNA-directed DNA polymerase activity"/>
    <property type="evidence" value="ECO:0007669"/>
    <property type="project" value="UniProtKB-KW"/>
</dbReference>
<dbReference type="Pfam" id="PF07727">
    <property type="entry name" value="RVT_2"/>
    <property type="match status" value="1"/>
</dbReference>
<protein>
    <submittedName>
        <fullName evidence="2">Putative RNA-directed DNA polymerase</fullName>
    </submittedName>
</protein>
<keyword evidence="3" id="KW-1185">Reference proteome</keyword>
<name>A0A6A4QC45_LUPAL</name>
<feature type="domain" description="Reverse transcriptase Ty1/copia-type" evidence="1">
    <location>
        <begin position="7"/>
        <end position="101"/>
    </location>
</feature>
<dbReference type="SUPFAM" id="SSF56672">
    <property type="entry name" value="DNA/RNA polymerases"/>
    <property type="match status" value="1"/>
</dbReference>
<comment type="caution">
    <text evidence="2">The sequence shown here is derived from an EMBL/GenBank/DDBJ whole genome shotgun (WGS) entry which is preliminary data.</text>
</comment>
<evidence type="ECO:0000259" key="1">
    <source>
        <dbReference type="Pfam" id="PF07727"/>
    </source>
</evidence>
<dbReference type="EMBL" id="WOCE01000007">
    <property type="protein sequence ID" value="KAE9611066.1"/>
    <property type="molecule type" value="Genomic_DNA"/>
</dbReference>
<dbReference type="AlphaFoldDB" id="A0A6A4QC45"/>
<accession>A0A6A4QC45</accession>
<dbReference type="Proteomes" id="UP000447434">
    <property type="component" value="Chromosome 7"/>
</dbReference>